<keyword evidence="2" id="KW-0732">Signal</keyword>
<comment type="caution">
    <text evidence="3">The sequence shown here is derived from an EMBL/GenBank/DDBJ whole genome shotgun (WGS) entry which is preliminary data.</text>
</comment>
<evidence type="ECO:0000256" key="2">
    <source>
        <dbReference type="SAM" id="SignalP"/>
    </source>
</evidence>
<proteinExistence type="predicted"/>
<dbReference type="Proteomes" id="UP000023435">
    <property type="component" value="Unassembled WGS sequence"/>
</dbReference>
<protein>
    <submittedName>
        <fullName evidence="3">Phosphate-specific outer membrane porin OprP</fullName>
    </submittedName>
</protein>
<dbReference type="SUPFAM" id="SSF56935">
    <property type="entry name" value="Porins"/>
    <property type="match status" value="1"/>
</dbReference>
<reference evidence="3 4" key="1">
    <citation type="journal article" date="2014" name="Genome Announc.">
        <title>Draft Genome Sequence of Lysobacter capsici AZ78, a Bacterium Antagonistic to Plant-Pathogenic Oomycetes.</title>
        <authorList>
            <person name="Puopolo G."/>
            <person name="Sonego P."/>
            <person name="Engelen K."/>
            <person name="Pertot I."/>
        </authorList>
    </citation>
    <scope>NUCLEOTIDE SEQUENCE [LARGE SCALE GENOMIC DNA]</scope>
    <source>
        <strain evidence="3 4">AZ78</strain>
    </source>
</reference>
<sequence length="477" mass="50677">MTNRFGLHPIALAMLVAAASGSGEVAAQTRGPTPDAAELLQLVQAQAARIERLERRLAAVEGVASTTDAPAPASAPEAAGLAARLDKLEQAQGKQPSVSWSKGAPQFTSADGRAVFRPRGRVFLDASSTSGSDFAGRNLSGTEVRSLRLGAEGAYGGIGWVLEGDFADNGVSWKSAYVNFAHTLFGQKSELTVGNRLNDRGIDGSSSTSNTPFQERNVVGTLVLPQRGLFGVGLTERVFGRGWHASVSVAGNDLDNAGDGNDSLTWAARAHWNPLKRERTVVHLGAWAFHEDIAAGSAGVVRAAAIGGHFNDEVKIAPGSVTGAERGRGHGLELATVAGPFWSSGEWGRRRIEGLDRRGNYAADYDAYAVSAGWFVSGAAPAYVADTGTWGRVKVERPVTAGGHGAWELKARYENADFRDLPGGGAGHAWTVGANWYLNDYSRLMLDLVRWQTDNRSGKYLVADEGYTLNTRLQLVF</sequence>
<feature type="coiled-coil region" evidence="1">
    <location>
        <begin position="36"/>
        <end position="63"/>
    </location>
</feature>
<dbReference type="Pfam" id="PF07396">
    <property type="entry name" value="Porin_O_P"/>
    <property type="match status" value="1"/>
</dbReference>
<dbReference type="AlphaFoldDB" id="A0A108U5S0"/>
<dbReference type="InterPro" id="IPR010870">
    <property type="entry name" value="Porin_O/P"/>
</dbReference>
<feature type="signal peptide" evidence="2">
    <location>
        <begin position="1"/>
        <end position="27"/>
    </location>
</feature>
<keyword evidence="4" id="KW-1185">Reference proteome</keyword>
<keyword evidence="1" id="KW-0175">Coiled coil</keyword>
<feature type="chain" id="PRO_5007131568" evidence="2">
    <location>
        <begin position="28"/>
        <end position="477"/>
    </location>
</feature>
<evidence type="ECO:0000313" key="4">
    <source>
        <dbReference type="Proteomes" id="UP000023435"/>
    </source>
</evidence>
<dbReference type="Gene3D" id="2.40.160.10">
    <property type="entry name" value="Porin"/>
    <property type="match status" value="1"/>
</dbReference>
<dbReference type="InterPro" id="IPR023614">
    <property type="entry name" value="Porin_dom_sf"/>
</dbReference>
<gene>
    <name evidence="3" type="ORF">AZ78_0619</name>
</gene>
<evidence type="ECO:0000313" key="3">
    <source>
        <dbReference type="EMBL" id="KWS03073.1"/>
    </source>
</evidence>
<dbReference type="EMBL" id="JAJA02000001">
    <property type="protein sequence ID" value="KWS03073.1"/>
    <property type="molecule type" value="Genomic_DNA"/>
</dbReference>
<accession>A0A108U5S0</accession>
<name>A0A108U5S0_9GAMM</name>
<organism evidence="3 4">
    <name type="scientific">Lysobacter capsici AZ78</name>
    <dbReference type="NCBI Taxonomy" id="1444315"/>
    <lineage>
        <taxon>Bacteria</taxon>
        <taxon>Pseudomonadati</taxon>
        <taxon>Pseudomonadota</taxon>
        <taxon>Gammaproteobacteria</taxon>
        <taxon>Lysobacterales</taxon>
        <taxon>Lysobacteraceae</taxon>
        <taxon>Lysobacter</taxon>
    </lineage>
</organism>
<evidence type="ECO:0000256" key="1">
    <source>
        <dbReference type="SAM" id="Coils"/>
    </source>
</evidence>